<proteinExistence type="predicted"/>
<dbReference type="Proteomes" id="UP000663722">
    <property type="component" value="Chromosome"/>
</dbReference>
<gene>
    <name evidence="1" type="ORF">dnm_026920</name>
</gene>
<accession>A0A975GNA2</accession>
<evidence type="ECO:0000313" key="2">
    <source>
        <dbReference type="Proteomes" id="UP000663722"/>
    </source>
</evidence>
<dbReference type="KEGG" id="dmm:dnm_026920"/>
<name>A0A975GNA2_9BACT</name>
<organism evidence="1 2">
    <name type="scientific">Desulfonema magnum</name>
    <dbReference type="NCBI Taxonomy" id="45655"/>
    <lineage>
        <taxon>Bacteria</taxon>
        <taxon>Pseudomonadati</taxon>
        <taxon>Thermodesulfobacteriota</taxon>
        <taxon>Desulfobacteria</taxon>
        <taxon>Desulfobacterales</taxon>
        <taxon>Desulfococcaceae</taxon>
        <taxon>Desulfonema</taxon>
    </lineage>
</organism>
<evidence type="ECO:0000313" key="1">
    <source>
        <dbReference type="EMBL" id="QTA86668.1"/>
    </source>
</evidence>
<sequence>MLRNIVMVADDLKMAEAGETGSCVIGTAHGQSFQTDME</sequence>
<reference evidence="1" key="1">
    <citation type="journal article" date="2021" name="Microb. Physiol.">
        <title>Proteogenomic Insights into the Physiology of Marine, Sulfate-Reducing, Filamentous Desulfonema limicola and Desulfonema magnum.</title>
        <authorList>
            <person name="Schnaars V."/>
            <person name="Wohlbrand L."/>
            <person name="Scheve S."/>
            <person name="Hinrichs C."/>
            <person name="Reinhardt R."/>
            <person name="Rabus R."/>
        </authorList>
    </citation>
    <scope>NUCLEOTIDE SEQUENCE</scope>
    <source>
        <strain evidence="1">4be13</strain>
    </source>
</reference>
<protein>
    <submittedName>
        <fullName evidence="1">Uncharacterized protein</fullName>
    </submittedName>
</protein>
<keyword evidence="2" id="KW-1185">Reference proteome</keyword>
<dbReference type="EMBL" id="CP061800">
    <property type="protein sequence ID" value="QTA86668.1"/>
    <property type="molecule type" value="Genomic_DNA"/>
</dbReference>
<dbReference type="AlphaFoldDB" id="A0A975GNA2"/>